<reference evidence="1" key="1">
    <citation type="journal article" date="2019" name="Sci. Rep.">
        <title>Draft genome of Tanacetum cinerariifolium, the natural source of mosquito coil.</title>
        <authorList>
            <person name="Yamashiro T."/>
            <person name="Shiraishi A."/>
            <person name="Satake H."/>
            <person name="Nakayama K."/>
        </authorList>
    </citation>
    <scope>NUCLEOTIDE SEQUENCE</scope>
</reference>
<evidence type="ECO:0000313" key="1">
    <source>
        <dbReference type="EMBL" id="GEU92462.1"/>
    </source>
</evidence>
<proteinExistence type="predicted"/>
<organism evidence="1">
    <name type="scientific">Tanacetum cinerariifolium</name>
    <name type="common">Dalmatian daisy</name>
    <name type="synonym">Chrysanthemum cinerariifolium</name>
    <dbReference type="NCBI Taxonomy" id="118510"/>
    <lineage>
        <taxon>Eukaryota</taxon>
        <taxon>Viridiplantae</taxon>
        <taxon>Streptophyta</taxon>
        <taxon>Embryophyta</taxon>
        <taxon>Tracheophyta</taxon>
        <taxon>Spermatophyta</taxon>
        <taxon>Magnoliopsida</taxon>
        <taxon>eudicotyledons</taxon>
        <taxon>Gunneridae</taxon>
        <taxon>Pentapetalae</taxon>
        <taxon>asterids</taxon>
        <taxon>campanulids</taxon>
        <taxon>Asterales</taxon>
        <taxon>Asteraceae</taxon>
        <taxon>Asteroideae</taxon>
        <taxon>Anthemideae</taxon>
        <taxon>Anthemidinae</taxon>
        <taxon>Tanacetum</taxon>
    </lineage>
</organism>
<protein>
    <submittedName>
        <fullName evidence="1">Uncharacterized protein</fullName>
    </submittedName>
</protein>
<name>A0A6L2P589_TANCI</name>
<dbReference type="AlphaFoldDB" id="A0A6L2P589"/>
<dbReference type="EMBL" id="BKCJ010010635">
    <property type="protein sequence ID" value="GEU92462.1"/>
    <property type="molecule type" value="Genomic_DNA"/>
</dbReference>
<gene>
    <name evidence="1" type="ORF">Tci_064440</name>
</gene>
<accession>A0A6L2P589</accession>
<comment type="caution">
    <text evidence="1">The sequence shown here is derived from an EMBL/GenBank/DDBJ whole genome shotgun (WGS) entry which is preliminary data.</text>
</comment>
<sequence length="279" mass="29942">MNMYPSQVSPSRTPGCNEYVHLAGVPSKNTELEGGSNGGGWGVAAEPRWGGVVSVEVVMVATVRGVMVAYGGGVEMERKVMMMVLGWWRRVVASGVVDLIDRLIRKLFGFGRKARRKSFPAAANGGRRWPAGGGAGKVEVMVVAGVLRLSHDGGDGVAVVMVGEMVTWWQQADLWCCNSGVVSVEVVMAATVRRVTVAYGGGVEMERKVMMMVLGWWRRVVGSGAVYLIDRLIRKLFGFGRKARRKSFSAAANGGKRWPADGGAGGEGREGVVCVFLYI</sequence>